<dbReference type="GO" id="GO:0005525">
    <property type="term" value="F:GTP binding"/>
    <property type="evidence" value="ECO:0007669"/>
    <property type="project" value="InterPro"/>
</dbReference>
<comment type="caution">
    <text evidence="4">The sequence shown here is derived from an EMBL/GenBank/DDBJ whole genome shotgun (WGS) entry which is preliminary data.</text>
</comment>
<dbReference type="Gene3D" id="3.40.50.300">
    <property type="entry name" value="P-loop containing nucleotide triphosphate hydrolases"/>
    <property type="match status" value="1"/>
</dbReference>
<evidence type="ECO:0000313" key="5">
    <source>
        <dbReference type="Proteomes" id="UP000276133"/>
    </source>
</evidence>
<gene>
    <name evidence="4" type="ORF">BpHYR1_014587</name>
</gene>
<feature type="region of interest" description="Disordered" evidence="3">
    <location>
        <begin position="125"/>
        <end position="197"/>
    </location>
</feature>
<dbReference type="InterPro" id="IPR051641">
    <property type="entry name" value="RGK_GTP-binding_reg"/>
</dbReference>
<dbReference type="Proteomes" id="UP000276133">
    <property type="component" value="Unassembled WGS sequence"/>
</dbReference>
<evidence type="ECO:0000313" key="4">
    <source>
        <dbReference type="EMBL" id="RNA03006.1"/>
    </source>
</evidence>
<feature type="compositionally biased region" description="Polar residues" evidence="3">
    <location>
        <begin position="152"/>
        <end position="161"/>
    </location>
</feature>
<dbReference type="PANTHER" id="PTHR45775">
    <property type="entry name" value="RAD, GEM/KIR FAMILY MEMBER 2, ISOFORM C"/>
    <property type="match status" value="1"/>
</dbReference>
<feature type="compositionally biased region" description="Polar residues" evidence="3">
    <location>
        <begin position="355"/>
        <end position="387"/>
    </location>
</feature>
<dbReference type="InterPro" id="IPR027417">
    <property type="entry name" value="P-loop_NTPase"/>
</dbReference>
<dbReference type="GO" id="GO:0005886">
    <property type="term" value="C:plasma membrane"/>
    <property type="evidence" value="ECO:0007669"/>
    <property type="project" value="TreeGrafter"/>
</dbReference>
<dbReference type="GO" id="GO:0003924">
    <property type="term" value="F:GTPase activity"/>
    <property type="evidence" value="ECO:0007669"/>
    <property type="project" value="InterPro"/>
</dbReference>
<accession>A0A3M7PV28</accession>
<feature type="compositionally biased region" description="Basic and acidic residues" evidence="3">
    <location>
        <begin position="137"/>
        <end position="147"/>
    </location>
</feature>
<reference evidence="4 5" key="1">
    <citation type="journal article" date="2018" name="Sci. Rep.">
        <title>Genomic signatures of local adaptation to the degree of environmental predictability in rotifers.</title>
        <authorList>
            <person name="Franch-Gras L."/>
            <person name="Hahn C."/>
            <person name="Garcia-Roger E.M."/>
            <person name="Carmona M.J."/>
            <person name="Serra M."/>
            <person name="Gomez A."/>
        </authorList>
    </citation>
    <scope>NUCLEOTIDE SEQUENCE [LARGE SCALE GENOMIC DNA]</scope>
    <source>
        <strain evidence="4">HYR1</strain>
    </source>
</reference>
<dbReference type="PROSITE" id="PS51419">
    <property type="entry name" value="RAB"/>
    <property type="match status" value="1"/>
</dbReference>
<dbReference type="GO" id="GO:0005246">
    <property type="term" value="F:calcium channel regulator activity"/>
    <property type="evidence" value="ECO:0007669"/>
    <property type="project" value="TreeGrafter"/>
</dbReference>
<feature type="compositionally biased region" description="Low complexity" evidence="3">
    <location>
        <begin position="80"/>
        <end position="102"/>
    </location>
</feature>
<evidence type="ECO:0000256" key="3">
    <source>
        <dbReference type="SAM" id="MobiDB-lite"/>
    </source>
</evidence>
<dbReference type="PROSITE" id="PS51421">
    <property type="entry name" value="RAS"/>
    <property type="match status" value="1"/>
</dbReference>
<dbReference type="Pfam" id="PF00071">
    <property type="entry name" value="Ras"/>
    <property type="match status" value="1"/>
</dbReference>
<keyword evidence="5" id="KW-1185">Reference proteome</keyword>
<dbReference type="PRINTS" id="PR00449">
    <property type="entry name" value="RASTRNSFRMNG"/>
</dbReference>
<dbReference type="SMART" id="SM00175">
    <property type="entry name" value="RAB"/>
    <property type="match status" value="1"/>
</dbReference>
<feature type="region of interest" description="Disordered" evidence="3">
    <location>
        <begin position="323"/>
        <end position="387"/>
    </location>
</feature>
<keyword evidence="2" id="KW-0597">Phosphoprotein</keyword>
<dbReference type="STRING" id="10195.A0A3M7PV28"/>
<proteinExistence type="inferred from homology"/>
<protein>
    <submittedName>
        <fullName evidence="4">GTP-binding GEM</fullName>
    </submittedName>
</protein>
<sequence>MTVMDSNINPRVFQDDSKCDFTETGPIPNMTCRKNSTTGSINFGSTGIPASNLSLSSTSSGSSSINSPTSKIFAPKPVYSTNSSRHNSNKSSASPQSSRRPSGNSITIKIISENNDTVWDDSIRESDLNTFDEEEVEREREYQKDRDEGEDTSSNSNTNEYSPGGSGKHKKLKERKKLVRSSAQQHHHLTYQESEDLIEEQPTYHEFKENLGKNMNSAFDELFAAAESGNSSVSAMIEAKMAAQAAAAVSNDPAQSLRPSGSFRQTSGLIRTTGSFKYPRKNEERTNSRSTLYENSNMANRITNNLKSECYLGSPKQLTRSCSCKRPSSFKKMRSKNASPNRPSPNNETVVFVNSVPNWDITPTESTSRRGTQFSVNVNPGRRTSSLPFESFMGSKIQAVSPEDEQTEVYRVRQFVTNKGSVINRGDSFKRSFKRSTQSISSTSKKDTSPTFQDNNTLTIPDSPDANTYASNGSQINETSFVNSEQMSVTKVPETSQQIIPPIIVQNQDSIKTYVVYILGASTVGKNALIKQFKTSEYSGIYEISNTLPNEDEHDEGVSVLLDGIESKLQFVSMDIDMIKPSSLSEITQDNDAFIIVYSICDKSSFGVAVEILKSVRSSEFKSQPVILVGNKSDLVRKRSISREDGRCLALKFGCKFVETSVAINDKIDDLLAGILKQIRIKESADKENKTDDSDIQFVISQLQAGRNKKHSRNLSDAQLNDIVKKSSNHSTWFKSNTLTKKFFKTPKNRELLRSDSDKSKNSTRLVLKNTNSKKNEYLNNSSFFHKIFNSFFKKKSTNSDKHSVENLFSLPVNSKTQKLKE</sequence>
<feature type="compositionally biased region" description="Polar residues" evidence="3">
    <location>
        <begin position="435"/>
        <end position="473"/>
    </location>
</feature>
<evidence type="ECO:0000256" key="2">
    <source>
        <dbReference type="ARBA" id="ARBA00022553"/>
    </source>
</evidence>
<feature type="compositionally biased region" description="Basic residues" evidence="3">
    <location>
        <begin position="167"/>
        <end position="189"/>
    </location>
</feature>
<feature type="compositionally biased region" description="Polar residues" evidence="3">
    <location>
        <begin position="336"/>
        <end position="349"/>
    </location>
</feature>
<dbReference type="InterPro" id="IPR001806">
    <property type="entry name" value="Small_GTPase"/>
</dbReference>
<feature type="region of interest" description="Disordered" evidence="3">
    <location>
        <begin position="1"/>
        <end position="35"/>
    </location>
</feature>
<dbReference type="SUPFAM" id="SSF52540">
    <property type="entry name" value="P-loop containing nucleoside triphosphate hydrolases"/>
    <property type="match status" value="1"/>
</dbReference>
<dbReference type="SMART" id="SM00173">
    <property type="entry name" value="RAS"/>
    <property type="match status" value="1"/>
</dbReference>
<organism evidence="4 5">
    <name type="scientific">Brachionus plicatilis</name>
    <name type="common">Marine rotifer</name>
    <name type="synonym">Brachionus muelleri</name>
    <dbReference type="NCBI Taxonomy" id="10195"/>
    <lineage>
        <taxon>Eukaryota</taxon>
        <taxon>Metazoa</taxon>
        <taxon>Spiralia</taxon>
        <taxon>Gnathifera</taxon>
        <taxon>Rotifera</taxon>
        <taxon>Eurotatoria</taxon>
        <taxon>Monogononta</taxon>
        <taxon>Pseudotrocha</taxon>
        <taxon>Ploima</taxon>
        <taxon>Brachionidae</taxon>
        <taxon>Brachionus</taxon>
    </lineage>
</organism>
<comment type="similarity">
    <text evidence="1">Belongs to the small GTPase superfamily. RGK family.</text>
</comment>
<evidence type="ECO:0000256" key="1">
    <source>
        <dbReference type="ARBA" id="ARBA00008846"/>
    </source>
</evidence>
<feature type="non-terminal residue" evidence="4">
    <location>
        <position position="822"/>
    </location>
</feature>
<dbReference type="OrthoDB" id="5239715at2759"/>
<feature type="region of interest" description="Disordered" evidence="3">
    <location>
        <begin position="427"/>
        <end position="473"/>
    </location>
</feature>
<dbReference type="EMBL" id="REGN01008683">
    <property type="protein sequence ID" value="RNA03006.1"/>
    <property type="molecule type" value="Genomic_DNA"/>
</dbReference>
<name>A0A3M7PV28_BRAPC</name>
<dbReference type="AlphaFoldDB" id="A0A3M7PV28"/>
<feature type="compositionally biased region" description="Low complexity" evidence="3">
    <location>
        <begin position="54"/>
        <end position="70"/>
    </location>
</feature>
<dbReference type="PANTHER" id="PTHR45775:SF6">
    <property type="entry name" value="RAD, GEM_KIR FAMILY MEMBER 2, ISOFORM C"/>
    <property type="match status" value="1"/>
</dbReference>
<feature type="region of interest" description="Disordered" evidence="3">
    <location>
        <begin position="54"/>
        <end position="103"/>
    </location>
</feature>